<reference evidence="7 8" key="1">
    <citation type="submission" date="2024-09" db="EMBL/GenBank/DDBJ databases">
        <authorList>
            <person name="Sun Q."/>
            <person name="Mori K."/>
        </authorList>
    </citation>
    <scope>NUCLEOTIDE SEQUENCE [LARGE SCALE GENOMIC DNA]</scope>
    <source>
        <strain evidence="7 8">CCM 7468</strain>
    </source>
</reference>
<dbReference type="PANTHER" id="PTHR42910">
    <property type="entry name" value="TRANSPORTER SCO4007-RELATED"/>
    <property type="match status" value="1"/>
</dbReference>
<feature type="compositionally biased region" description="Pro residues" evidence="4">
    <location>
        <begin position="7"/>
        <end position="22"/>
    </location>
</feature>
<evidence type="ECO:0000256" key="4">
    <source>
        <dbReference type="SAM" id="MobiDB-lite"/>
    </source>
</evidence>
<dbReference type="CDD" id="cd17324">
    <property type="entry name" value="MFS_NepI_like"/>
    <property type="match status" value="1"/>
</dbReference>
<feature type="transmembrane region" description="Helical" evidence="5">
    <location>
        <begin position="357"/>
        <end position="377"/>
    </location>
</feature>
<dbReference type="PROSITE" id="PS50850">
    <property type="entry name" value="MFS"/>
    <property type="match status" value="1"/>
</dbReference>
<keyword evidence="8" id="KW-1185">Reference proteome</keyword>
<dbReference type="Proteomes" id="UP001589789">
    <property type="component" value="Unassembled WGS sequence"/>
</dbReference>
<dbReference type="InterPro" id="IPR036259">
    <property type="entry name" value="MFS_trans_sf"/>
</dbReference>
<accession>A0ABV6J0N6</accession>
<dbReference type="InterPro" id="IPR011701">
    <property type="entry name" value="MFS"/>
</dbReference>
<feature type="transmembrane region" description="Helical" evidence="5">
    <location>
        <begin position="322"/>
        <end position="345"/>
    </location>
</feature>
<feature type="region of interest" description="Disordered" evidence="4">
    <location>
        <begin position="1"/>
        <end position="22"/>
    </location>
</feature>
<evidence type="ECO:0000313" key="8">
    <source>
        <dbReference type="Proteomes" id="UP001589789"/>
    </source>
</evidence>
<sequence>MPDVSIPHPPLLSAPPVPEGGSHPPPRLGFGLTFAMAAAAGTAVANIYYNQPMLGIIGQDFPGSGATALIPTATQLGYAASLFLLLPLGDLLDQKRLIVVQFVVLAAALALAALAPSAPVLVLASLVVGMSATVAQQIVPFAAHLAPPARRGATVGVVTGGILAGILLSRTLGGFVSAHGGWRAMFWLAVPMALGAAALMAAILPVRPAAASIGYGEALRSLVHLWRRQPALRRATLMQAALFGSFSAFWTVLALRLEGPPFALGAEVAGLFGVVGAVGIAAAPLAGRLADRRGPELVIGLGALLTLAAWAVFGAWPSLGGLVLGVIILDFGVQSALVSNQHVIYALQPDARSRINTIFMTGMFLGGAAGSAGAMTAWALGGWGAVCGFGAALGALALVVEAIARRGRGAVR</sequence>
<evidence type="ECO:0000256" key="3">
    <source>
        <dbReference type="ARBA" id="ARBA00023136"/>
    </source>
</evidence>
<gene>
    <name evidence="7" type="ORF">ACFFIC_23485</name>
</gene>
<dbReference type="PANTHER" id="PTHR42910:SF1">
    <property type="entry name" value="MAJOR FACILITATOR SUPERFAMILY (MFS) PROFILE DOMAIN-CONTAINING PROTEIN"/>
    <property type="match status" value="1"/>
</dbReference>
<feature type="transmembrane region" description="Helical" evidence="5">
    <location>
        <begin position="61"/>
        <end position="85"/>
    </location>
</feature>
<keyword evidence="3 5" id="KW-0472">Membrane</keyword>
<keyword evidence="1 5" id="KW-0812">Transmembrane</keyword>
<evidence type="ECO:0000313" key="7">
    <source>
        <dbReference type="EMBL" id="MFC0388480.1"/>
    </source>
</evidence>
<feature type="transmembrane region" description="Helical" evidence="5">
    <location>
        <begin position="184"/>
        <end position="204"/>
    </location>
</feature>
<protein>
    <submittedName>
        <fullName evidence="7">MFS transporter</fullName>
    </submittedName>
</protein>
<dbReference type="Pfam" id="PF07690">
    <property type="entry name" value="MFS_1"/>
    <property type="match status" value="1"/>
</dbReference>
<feature type="transmembrane region" description="Helical" evidence="5">
    <location>
        <begin position="237"/>
        <end position="257"/>
    </location>
</feature>
<dbReference type="EMBL" id="JBHLVZ010000084">
    <property type="protein sequence ID" value="MFC0388480.1"/>
    <property type="molecule type" value="Genomic_DNA"/>
</dbReference>
<evidence type="ECO:0000259" key="6">
    <source>
        <dbReference type="PROSITE" id="PS50850"/>
    </source>
</evidence>
<feature type="transmembrane region" description="Helical" evidence="5">
    <location>
        <begin position="28"/>
        <end position="49"/>
    </location>
</feature>
<feature type="transmembrane region" description="Helical" evidence="5">
    <location>
        <begin position="263"/>
        <end position="285"/>
    </location>
</feature>
<dbReference type="Gene3D" id="1.20.1250.20">
    <property type="entry name" value="MFS general substrate transporter like domains"/>
    <property type="match status" value="1"/>
</dbReference>
<dbReference type="InterPro" id="IPR020846">
    <property type="entry name" value="MFS_dom"/>
</dbReference>
<dbReference type="SUPFAM" id="SSF103473">
    <property type="entry name" value="MFS general substrate transporter"/>
    <property type="match status" value="1"/>
</dbReference>
<organism evidence="7 8">
    <name type="scientific">Muricoccus vinaceus</name>
    <dbReference type="NCBI Taxonomy" id="424704"/>
    <lineage>
        <taxon>Bacteria</taxon>
        <taxon>Pseudomonadati</taxon>
        <taxon>Pseudomonadota</taxon>
        <taxon>Alphaproteobacteria</taxon>
        <taxon>Acetobacterales</taxon>
        <taxon>Roseomonadaceae</taxon>
        <taxon>Muricoccus</taxon>
    </lineage>
</organism>
<feature type="transmembrane region" description="Helical" evidence="5">
    <location>
        <begin position="383"/>
        <end position="404"/>
    </location>
</feature>
<proteinExistence type="predicted"/>
<name>A0ABV6J0N6_9PROT</name>
<feature type="transmembrane region" description="Helical" evidence="5">
    <location>
        <begin position="155"/>
        <end position="178"/>
    </location>
</feature>
<evidence type="ECO:0000256" key="2">
    <source>
        <dbReference type="ARBA" id="ARBA00022989"/>
    </source>
</evidence>
<feature type="domain" description="Major facilitator superfamily (MFS) profile" evidence="6">
    <location>
        <begin position="32"/>
        <end position="409"/>
    </location>
</feature>
<evidence type="ECO:0000256" key="5">
    <source>
        <dbReference type="SAM" id="Phobius"/>
    </source>
</evidence>
<evidence type="ECO:0000256" key="1">
    <source>
        <dbReference type="ARBA" id="ARBA00022692"/>
    </source>
</evidence>
<feature type="transmembrane region" description="Helical" evidence="5">
    <location>
        <begin position="297"/>
        <end position="316"/>
    </location>
</feature>
<comment type="caution">
    <text evidence="7">The sequence shown here is derived from an EMBL/GenBank/DDBJ whole genome shotgun (WGS) entry which is preliminary data.</text>
</comment>
<dbReference type="RefSeq" id="WP_377054936.1">
    <property type="nucleotide sequence ID" value="NZ_JBHLVZ010000084.1"/>
</dbReference>
<keyword evidence="2 5" id="KW-1133">Transmembrane helix</keyword>